<evidence type="ECO:0000313" key="2">
    <source>
        <dbReference type="EMBL" id="QBF81840.1"/>
    </source>
</evidence>
<dbReference type="AlphaFoldDB" id="A0A411PEK5"/>
<gene>
    <name evidence="2" type="ORF">EXU30_03360</name>
</gene>
<dbReference type="SUPFAM" id="SSF56281">
    <property type="entry name" value="Metallo-hydrolase/oxidoreductase"/>
    <property type="match status" value="1"/>
</dbReference>
<dbReference type="Proteomes" id="UP000291106">
    <property type="component" value="Chromosome"/>
</dbReference>
<evidence type="ECO:0000313" key="3">
    <source>
        <dbReference type="Proteomes" id="UP000291106"/>
    </source>
</evidence>
<dbReference type="Pfam" id="PF07521">
    <property type="entry name" value="RMMBL"/>
    <property type="match status" value="1"/>
</dbReference>
<organism evidence="2 3">
    <name type="scientific">Shewanella maritima</name>
    <dbReference type="NCBI Taxonomy" id="2520507"/>
    <lineage>
        <taxon>Bacteria</taxon>
        <taxon>Pseudomonadati</taxon>
        <taxon>Pseudomonadota</taxon>
        <taxon>Gammaproteobacteria</taxon>
        <taxon>Alteromonadales</taxon>
        <taxon>Shewanellaceae</taxon>
        <taxon>Shewanella</taxon>
    </lineage>
</organism>
<dbReference type="KEGG" id="smai:EXU30_03360"/>
<protein>
    <recommendedName>
        <fullName evidence="1">Zn-dependent metallo-hydrolase RNA specificity domain-containing protein</fullName>
    </recommendedName>
</protein>
<dbReference type="OrthoDB" id="9803916at2"/>
<dbReference type="InterPro" id="IPR036866">
    <property type="entry name" value="RibonucZ/Hydroxyglut_hydro"/>
</dbReference>
<dbReference type="RefSeq" id="WP_130597814.1">
    <property type="nucleotide sequence ID" value="NZ_CP036200.1"/>
</dbReference>
<evidence type="ECO:0000259" key="1">
    <source>
        <dbReference type="Pfam" id="PF07521"/>
    </source>
</evidence>
<feature type="domain" description="Zn-dependent metallo-hydrolase RNA specificity" evidence="1">
    <location>
        <begin position="7"/>
        <end position="60"/>
    </location>
</feature>
<keyword evidence="3" id="KW-1185">Reference proteome</keyword>
<dbReference type="InterPro" id="IPR011108">
    <property type="entry name" value="RMMBL"/>
</dbReference>
<accession>A0A411PEK5</accession>
<reference evidence="2 3" key="1">
    <citation type="submission" date="2019-02" db="EMBL/GenBank/DDBJ databases">
        <title>Shewanella sp. D4-2 isolated from Dokdo Island.</title>
        <authorList>
            <person name="Baek K."/>
        </authorList>
    </citation>
    <scope>NUCLEOTIDE SEQUENCE [LARGE SCALE GENOMIC DNA]</scope>
    <source>
        <strain evidence="2 3">D4-2</strain>
    </source>
</reference>
<proteinExistence type="predicted"/>
<sequence length="79" mass="9199">MTIEQQRIDIKAGVHTFSGYSPHAAQKDMINFVKRMCYKPEHIRIDYGDEVARQAFAACYRELLSYCEVVAVKYHDKGR</sequence>
<name>A0A411PEK5_9GAMM</name>
<dbReference type="EMBL" id="CP036200">
    <property type="protein sequence ID" value="QBF81840.1"/>
    <property type="molecule type" value="Genomic_DNA"/>
</dbReference>